<name>A0A7Y4NQ87_9BACT</name>
<dbReference type="AlphaFoldDB" id="A0A7Y4NQ87"/>
<evidence type="ECO:0000256" key="1">
    <source>
        <dbReference type="SAM" id="MobiDB-lite"/>
    </source>
</evidence>
<dbReference type="CDD" id="cd15482">
    <property type="entry name" value="Sialidase_non-viral"/>
    <property type="match status" value="1"/>
</dbReference>
<dbReference type="Gene3D" id="3.60.110.10">
    <property type="entry name" value="Carbon-nitrogen hydrolase"/>
    <property type="match status" value="1"/>
</dbReference>
<proteinExistence type="predicted"/>
<dbReference type="SUPFAM" id="SSF50939">
    <property type="entry name" value="Sialidases"/>
    <property type="match status" value="1"/>
</dbReference>
<feature type="region of interest" description="Disordered" evidence="1">
    <location>
        <begin position="660"/>
        <end position="682"/>
    </location>
</feature>
<dbReference type="RefSeq" id="WP_171433781.1">
    <property type="nucleotide sequence ID" value="NZ_JABFJV010000031.1"/>
</dbReference>
<protein>
    <recommendedName>
        <fullName evidence="5">Exo-alpha-sialidase</fullName>
    </recommendedName>
</protein>
<feature type="signal peptide" evidence="2">
    <location>
        <begin position="1"/>
        <end position="20"/>
    </location>
</feature>
<dbReference type="InterPro" id="IPR036526">
    <property type="entry name" value="C-N_Hydrolase_sf"/>
</dbReference>
<organism evidence="3 4">
    <name type="scientific">Corallococcus exercitus</name>
    <dbReference type="NCBI Taxonomy" id="2316736"/>
    <lineage>
        <taxon>Bacteria</taxon>
        <taxon>Pseudomonadati</taxon>
        <taxon>Myxococcota</taxon>
        <taxon>Myxococcia</taxon>
        <taxon>Myxococcales</taxon>
        <taxon>Cystobacterineae</taxon>
        <taxon>Myxococcaceae</taxon>
        <taxon>Corallococcus</taxon>
    </lineage>
</organism>
<accession>A0A7Y4NQ87</accession>
<reference evidence="3 4" key="1">
    <citation type="submission" date="2020-05" db="EMBL/GenBank/DDBJ databases">
        <authorList>
            <person name="Whitworth D."/>
        </authorList>
    </citation>
    <scope>NUCLEOTIDE SEQUENCE [LARGE SCALE GENOMIC DNA]</scope>
    <source>
        <strain evidence="3 4">AB043B</strain>
    </source>
</reference>
<evidence type="ECO:0000256" key="2">
    <source>
        <dbReference type="SAM" id="SignalP"/>
    </source>
</evidence>
<feature type="chain" id="PRO_5031097328" description="Exo-alpha-sialidase" evidence="2">
    <location>
        <begin position="21"/>
        <end position="821"/>
    </location>
</feature>
<evidence type="ECO:0000313" key="3">
    <source>
        <dbReference type="EMBL" id="NOK33174.1"/>
    </source>
</evidence>
<dbReference type="Gene3D" id="2.120.10.10">
    <property type="match status" value="1"/>
</dbReference>
<feature type="region of interest" description="Disordered" evidence="1">
    <location>
        <begin position="598"/>
        <end position="624"/>
    </location>
</feature>
<dbReference type="Proteomes" id="UP000563426">
    <property type="component" value="Unassembled WGS sequence"/>
</dbReference>
<dbReference type="EMBL" id="JABFJV010000031">
    <property type="protein sequence ID" value="NOK33174.1"/>
    <property type="molecule type" value="Genomic_DNA"/>
</dbReference>
<keyword evidence="2" id="KW-0732">Signal</keyword>
<dbReference type="InterPro" id="IPR036278">
    <property type="entry name" value="Sialidase_sf"/>
</dbReference>
<sequence>MRCRSSFAFAVLLGTLATLACGGPTVPEDDTVCGLSFTDTDTGTVRVFVVGHAFTLDDAASLEHFDASFREDMVRIAPCLSQTRPNLLLFPEDAGLIAWFTGRRAMLARGAGDTELAFNAMYSGWFRAADEYRRRFPGISAARSLTLALGDPAWRAMEHTFGGIAKRYGVWVMTSANVPYVEARRDSDAVGLFRDVDAEGDEPAYVATGPECFNAALLYAPDGTLAGRSDKVYLTETEEEDLDLSPASLERLGALTLPFGKVGAAISRDAFYAPFMQRLEDVGTELVTQPEAWSGWTVADAQGGWLPDTILSSGWSHTQKYRGFRYSAAPMLSGNLFDLVFDGQVWVTRKSTLEQPPRAFVGSRPLTGWVDVGPWTFADPVEADASLSLEARQARLREAGDALAPGSGDKREGKYARSLIAADLSPAGDGPGPKVAVTPTGGGLPSREVAPVDVGAQTNPEGAYDAAGRLYVVFSDTREGRAQVYVATSDDDGRTFTSAHPVSPGPGTQLRPAIAAGPAGNVVVAWQEAREGEKEVLWTAASLDGGVSFSTATRVEVTNSSQWEAALAWQPGTTRVALALTDFREGLAPKVRLSRSEDGGRTWAASTRVDPGSTVTDRHEGSQLQPTVTWTAEGWAVAWIDYRERDWEVYAAVSAGEGFSSARQVSPPSEAETLASDPRLTSAPDGSAVLVWDDLRERRGHHDVRGARRVQGGWESLPLVAGGADTGAFLSRFRPSAAWIHDEWRVVFQDLSPGKSGLGAARMSPVSSTVLVDAARLDDTGASPNQLTRPRVVARPDGSAGVVLFEDDREGFSRVRVTEPL</sequence>
<evidence type="ECO:0000313" key="4">
    <source>
        <dbReference type="Proteomes" id="UP000563426"/>
    </source>
</evidence>
<keyword evidence="4" id="KW-1185">Reference proteome</keyword>
<gene>
    <name evidence="3" type="ORF">HMI49_08200</name>
</gene>
<dbReference type="PROSITE" id="PS51257">
    <property type="entry name" value="PROKAR_LIPOPROTEIN"/>
    <property type="match status" value="1"/>
</dbReference>
<evidence type="ECO:0008006" key="5">
    <source>
        <dbReference type="Google" id="ProtNLM"/>
    </source>
</evidence>
<comment type="caution">
    <text evidence="3">The sequence shown here is derived from an EMBL/GenBank/DDBJ whole genome shotgun (WGS) entry which is preliminary data.</text>
</comment>
<dbReference type="SUPFAM" id="SSF56317">
    <property type="entry name" value="Carbon-nitrogen hydrolase"/>
    <property type="match status" value="1"/>
</dbReference>